<dbReference type="STRING" id="947166.A0A1D1UW93"/>
<dbReference type="Gene3D" id="3.40.50.2300">
    <property type="match status" value="1"/>
</dbReference>
<dbReference type="GO" id="GO:0004016">
    <property type="term" value="F:adenylate cyclase activity"/>
    <property type="evidence" value="ECO:0007669"/>
    <property type="project" value="TreeGrafter"/>
</dbReference>
<reference evidence="13 14" key="1">
    <citation type="journal article" date="2016" name="Nat. Commun.">
        <title>Extremotolerant tardigrade genome and improved radiotolerance of human cultured cells by tardigrade-unique protein.</title>
        <authorList>
            <person name="Hashimoto T."/>
            <person name="Horikawa D.D."/>
            <person name="Saito Y."/>
            <person name="Kuwahara H."/>
            <person name="Kozuka-Hata H."/>
            <person name="Shin-I T."/>
            <person name="Minakuchi Y."/>
            <person name="Ohishi K."/>
            <person name="Motoyama A."/>
            <person name="Aizu T."/>
            <person name="Enomoto A."/>
            <person name="Kondo K."/>
            <person name="Tanaka S."/>
            <person name="Hara Y."/>
            <person name="Koshikawa S."/>
            <person name="Sagara H."/>
            <person name="Miura T."/>
            <person name="Yokobori S."/>
            <person name="Miyagawa K."/>
            <person name="Suzuki Y."/>
            <person name="Kubo T."/>
            <person name="Oyama M."/>
            <person name="Kohara Y."/>
            <person name="Fujiyama A."/>
            <person name="Arakawa K."/>
            <person name="Katayama T."/>
            <person name="Toyoda A."/>
            <person name="Kunieda T."/>
        </authorList>
    </citation>
    <scope>NUCLEOTIDE SEQUENCE [LARGE SCALE GENOMIC DNA]</scope>
    <source>
        <strain evidence="13 14">YOKOZUNA-1</strain>
    </source>
</reference>
<keyword evidence="14" id="KW-1185">Reference proteome</keyword>
<dbReference type="GO" id="GO:0005524">
    <property type="term" value="F:ATP binding"/>
    <property type="evidence" value="ECO:0007669"/>
    <property type="project" value="InterPro"/>
</dbReference>
<dbReference type="EMBL" id="BDGG01000002">
    <property type="protein sequence ID" value="GAU93926.1"/>
    <property type="molecule type" value="Genomic_DNA"/>
</dbReference>
<evidence type="ECO:0000256" key="2">
    <source>
        <dbReference type="ARBA" id="ARBA00004167"/>
    </source>
</evidence>
<evidence type="ECO:0000256" key="7">
    <source>
        <dbReference type="ARBA" id="ARBA00023136"/>
    </source>
</evidence>
<dbReference type="GO" id="GO:0004383">
    <property type="term" value="F:guanylate cyclase activity"/>
    <property type="evidence" value="ECO:0007669"/>
    <property type="project" value="UniProtKB-EC"/>
</dbReference>
<comment type="catalytic activity">
    <reaction evidence="1">
        <text>GTP = 3',5'-cyclic GMP + diphosphate</text>
        <dbReference type="Rhea" id="RHEA:13665"/>
        <dbReference type="ChEBI" id="CHEBI:33019"/>
        <dbReference type="ChEBI" id="CHEBI:37565"/>
        <dbReference type="ChEBI" id="CHEBI:57746"/>
        <dbReference type="EC" id="4.6.1.2"/>
    </reaction>
</comment>
<accession>A0A1D1UW93</accession>
<proteinExistence type="predicted"/>
<dbReference type="PANTHER" id="PTHR11920:SF501">
    <property type="entry name" value="GUANYLATE CYCLASE 32E"/>
    <property type="match status" value="1"/>
</dbReference>
<gene>
    <name evidence="13" type="primary">RvY_05786-1</name>
    <name evidence="13" type="synonym">RvY_05786.1</name>
    <name evidence="13" type="ORF">RvY_05786</name>
</gene>
<feature type="transmembrane region" description="Helical" evidence="11">
    <location>
        <begin position="492"/>
        <end position="513"/>
    </location>
</feature>
<name>A0A1D1UW93_RAMVA</name>
<evidence type="ECO:0000259" key="12">
    <source>
        <dbReference type="PROSITE" id="PS50011"/>
    </source>
</evidence>
<organism evidence="13 14">
    <name type="scientific">Ramazzottius varieornatus</name>
    <name type="common">Water bear</name>
    <name type="synonym">Tardigrade</name>
    <dbReference type="NCBI Taxonomy" id="947166"/>
    <lineage>
        <taxon>Eukaryota</taxon>
        <taxon>Metazoa</taxon>
        <taxon>Ecdysozoa</taxon>
        <taxon>Tardigrada</taxon>
        <taxon>Eutardigrada</taxon>
        <taxon>Parachela</taxon>
        <taxon>Hypsibioidea</taxon>
        <taxon>Ramazzottiidae</taxon>
        <taxon>Ramazzottius</taxon>
    </lineage>
</organism>
<evidence type="ECO:0000256" key="3">
    <source>
        <dbReference type="ARBA" id="ARBA00012202"/>
    </source>
</evidence>
<dbReference type="EC" id="4.6.1.2" evidence="3"/>
<comment type="subcellular location">
    <subcellularLocation>
        <location evidence="2">Membrane</location>
        <topology evidence="2">Single-pass membrane protein</topology>
    </subcellularLocation>
</comment>
<protein>
    <recommendedName>
        <fullName evidence="3">guanylate cyclase</fullName>
        <ecNumber evidence="3">4.6.1.2</ecNumber>
    </recommendedName>
</protein>
<feature type="domain" description="Protein kinase" evidence="12">
    <location>
        <begin position="488"/>
        <end position="849"/>
    </location>
</feature>
<dbReference type="Proteomes" id="UP000186922">
    <property type="component" value="Unassembled WGS sequence"/>
</dbReference>
<dbReference type="Pfam" id="PF07714">
    <property type="entry name" value="PK_Tyr_Ser-Thr"/>
    <property type="match status" value="1"/>
</dbReference>
<keyword evidence="10" id="KW-0175">Coiled coil</keyword>
<feature type="coiled-coil region" evidence="10">
    <location>
        <begin position="548"/>
        <end position="575"/>
    </location>
</feature>
<dbReference type="SUPFAM" id="SSF53822">
    <property type="entry name" value="Periplasmic binding protein-like I"/>
    <property type="match status" value="1"/>
</dbReference>
<dbReference type="InterPro" id="IPR001828">
    <property type="entry name" value="ANF_lig-bd_rcpt"/>
</dbReference>
<dbReference type="InterPro" id="IPR000719">
    <property type="entry name" value="Prot_kinase_dom"/>
</dbReference>
<evidence type="ECO:0000256" key="11">
    <source>
        <dbReference type="SAM" id="Phobius"/>
    </source>
</evidence>
<comment type="caution">
    <text evidence="13">The sequence shown here is derived from an EMBL/GenBank/DDBJ whole genome shotgun (WGS) entry which is preliminary data.</text>
</comment>
<dbReference type="Gene3D" id="1.10.510.10">
    <property type="entry name" value="Transferase(Phosphotransferase) domain 1"/>
    <property type="match status" value="1"/>
</dbReference>
<dbReference type="SMART" id="SM00220">
    <property type="entry name" value="S_TKc"/>
    <property type="match status" value="1"/>
</dbReference>
<evidence type="ECO:0000256" key="5">
    <source>
        <dbReference type="ARBA" id="ARBA00022741"/>
    </source>
</evidence>
<keyword evidence="4 11" id="KW-0812">Transmembrane</keyword>
<dbReference type="OrthoDB" id="4062651at2759"/>
<dbReference type="GO" id="GO:0001653">
    <property type="term" value="F:peptide receptor activity"/>
    <property type="evidence" value="ECO:0007669"/>
    <property type="project" value="TreeGrafter"/>
</dbReference>
<sequence length="1012" mass="113106">MAANDPAMRYIHQKSTTEMADLGASVLRTIMLCVFPLLFSCTDGYIMTGSKITSLIVGILGVSQPDSGLDYKTYIQRSFQLAVADWAAKGVTVVTLPPINALVPHPPCNAVDCHEAVAQAEALLIPVGGPPPASLIDALIASPCTRELQIQAPLSMFYNAKNTNGTLTMSPESPYARHISKYPHVIRVAYSTATQFDMFFKLCALYNWSNLSTIYDGDPDKSYGTIISDFESLARNRSMVVYSQKVDHVDPLSGINDVLNEIHLHARGLTVIAVVLLFATGDVVLGIMKAANALGMCNGSFAFFAWDNLGNDTLDDPARSAFAALQIFTINPTRYKDIITKYNSKRTSGKTATYAAITHYNALHMAVDIIRHIAEGNNSGVTNVGQAVQNYLQSHPDGYDTGTSRLFFQGPGVDFSEDMDLMDIQDARYFYFTPIATYNFNTSASRPSGTGYITWLLDPRWPGSTPPEDHPACGFDGAACHVVSADITVPTAAGGGGAVGLIFLIVFLGYLHIHQRAKKRARLVWLAKWNELYTPSTDPHAEARKATRDETARLLDEEEEEIEMSEMKSTEAEDREIYGVILPYGVYWKKKLYMSRRSSKYRLLINQKLLDEIQTISDLKFENLAKFEGACIEPDHVMIIYEYCAKGTFESMLLDHHKKLDWIIRFSLLHDMVKGLGYIHYSALNCHSRLTSKCCYVDARFVLKIADYGLPSFFELSVAEMWASKREVNYYADMLWTAPEQMRVEVAFGRNVAPPPTRSGDIYSFGIILQETMLRLPPFGMYGAMSAEEVVAEVKRPIPPGNEEVVPFRPILPEECASPALIEMAKRAWSQLPSERPSITRIKVMMRDLGKNLGFGEKGGILDTLLDQMDELMTNLQHIIEERSQQLLQEKIQSEELLYSLLPKPIAQRVKRNERIQPETFEMCTIELFCIDNFASITADYTTLQTTEFVMDFHNYLEQCMVKYDCLKIDFHENLGTVAKSWKSSGKTSSAAQFDVITGIGKLACMFIIESL</sequence>
<evidence type="ECO:0000313" key="13">
    <source>
        <dbReference type="EMBL" id="GAU93926.1"/>
    </source>
</evidence>
<keyword evidence="6 11" id="KW-1133">Transmembrane helix</keyword>
<dbReference type="PROSITE" id="PS50011">
    <property type="entry name" value="PROTEIN_KINASE_DOM"/>
    <property type="match status" value="1"/>
</dbReference>
<dbReference type="Pfam" id="PF01094">
    <property type="entry name" value="ANF_receptor"/>
    <property type="match status" value="1"/>
</dbReference>
<dbReference type="InterPro" id="IPR001245">
    <property type="entry name" value="Ser-Thr/Tyr_kinase_cat_dom"/>
</dbReference>
<dbReference type="AlphaFoldDB" id="A0A1D1UW93"/>
<dbReference type="GO" id="GO:0007168">
    <property type="term" value="P:receptor guanylyl cyclase signaling pathway"/>
    <property type="evidence" value="ECO:0007669"/>
    <property type="project" value="TreeGrafter"/>
</dbReference>
<dbReference type="SUPFAM" id="SSF56112">
    <property type="entry name" value="Protein kinase-like (PK-like)"/>
    <property type="match status" value="1"/>
</dbReference>
<evidence type="ECO:0000313" key="14">
    <source>
        <dbReference type="Proteomes" id="UP000186922"/>
    </source>
</evidence>
<evidence type="ECO:0000256" key="4">
    <source>
        <dbReference type="ARBA" id="ARBA00022692"/>
    </source>
</evidence>
<evidence type="ECO:0000256" key="1">
    <source>
        <dbReference type="ARBA" id="ARBA00001436"/>
    </source>
</evidence>
<dbReference type="GO" id="GO:0005886">
    <property type="term" value="C:plasma membrane"/>
    <property type="evidence" value="ECO:0007669"/>
    <property type="project" value="TreeGrafter"/>
</dbReference>
<evidence type="ECO:0000256" key="9">
    <source>
        <dbReference type="ARBA" id="ARBA00023293"/>
    </source>
</evidence>
<dbReference type="InterPro" id="IPR011009">
    <property type="entry name" value="Kinase-like_dom_sf"/>
</dbReference>
<evidence type="ECO:0000256" key="10">
    <source>
        <dbReference type="SAM" id="Coils"/>
    </source>
</evidence>
<keyword evidence="8" id="KW-0456">Lyase</keyword>
<dbReference type="PANTHER" id="PTHR11920">
    <property type="entry name" value="GUANYLYL CYCLASE"/>
    <property type="match status" value="1"/>
</dbReference>
<dbReference type="InterPro" id="IPR050401">
    <property type="entry name" value="Cyclic_nucleotide_synthase"/>
</dbReference>
<keyword evidence="9" id="KW-0141">cGMP biosynthesis</keyword>
<evidence type="ECO:0000256" key="6">
    <source>
        <dbReference type="ARBA" id="ARBA00022989"/>
    </source>
</evidence>
<dbReference type="Gene3D" id="3.30.70.1230">
    <property type="entry name" value="Nucleotide cyclase"/>
    <property type="match status" value="1"/>
</dbReference>
<keyword evidence="5" id="KW-0547">Nucleotide-binding</keyword>
<dbReference type="InterPro" id="IPR028082">
    <property type="entry name" value="Peripla_BP_I"/>
</dbReference>
<keyword evidence="7 11" id="KW-0472">Membrane</keyword>
<dbReference type="GO" id="GO:0004672">
    <property type="term" value="F:protein kinase activity"/>
    <property type="evidence" value="ECO:0007669"/>
    <property type="project" value="InterPro"/>
</dbReference>
<dbReference type="InterPro" id="IPR029787">
    <property type="entry name" value="Nucleotide_cyclase"/>
</dbReference>
<evidence type="ECO:0000256" key="8">
    <source>
        <dbReference type="ARBA" id="ARBA00023239"/>
    </source>
</evidence>